<dbReference type="OrthoDB" id="6133115at2759"/>
<name>A0A1E4STZ7_9ASCO</name>
<feature type="transmembrane region" description="Helical" evidence="8">
    <location>
        <begin position="108"/>
        <end position="124"/>
    </location>
</feature>
<dbReference type="AlphaFoldDB" id="A0A1E4STZ7"/>
<accession>A0A1E4STZ7</accession>
<feature type="transmembrane region" description="Helical" evidence="8">
    <location>
        <begin position="330"/>
        <end position="350"/>
    </location>
</feature>
<dbReference type="PANTHER" id="PTHR48022:SF3">
    <property type="entry name" value="HEXOSE TRANSPORTER PROTEIN (AFU_ORTHOLOGUE AFUA_8G04480)-RELATED"/>
    <property type="match status" value="1"/>
</dbReference>
<dbReference type="SUPFAM" id="SSF103473">
    <property type="entry name" value="MFS general substrate transporter"/>
    <property type="match status" value="1"/>
</dbReference>
<dbReference type="InterPro" id="IPR036259">
    <property type="entry name" value="MFS_trans_sf"/>
</dbReference>
<evidence type="ECO:0000256" key="1">
    <source>
        <dbReference type="ARBA" id="ARBA00004141"/>
    </source>
</evidence>
<feature type="transmembrane region" description="Helical" evidence="8">
    <location>
        <begin position="289"/>
        <end position="310"/>
    </location>
</feature>
<reference evidence="11" key="1">
    <citation type="submission" date="2016-04" db="EMBL/GenBank/DDBJ databases">
        <title>Comparative genomics of biotechnologically important yeasts.</title>
        <authorList>
            <consortium name="DOE Joint Genome Institute"/>
            <person name="Riley R."/>
            <person name="Haridas S."/>
            <person name="Wolfe K.H."/>
            <person name="Lopes M.R."/>
            <person name="Hittinger C.T."/>
            <person name="Goker M."/>
            <person name="Salamov A."/>
            <person name="Wisecaver J."/>
            <person name="Long T.M."/>
            <person name="Aerts A.L."/>
            <person name="Barry K."/>
            <person name="Choi C."/>
            <person name="Clum A."/>
            <person name="Coughlan A.Y."/>
            <person name="Deshpande S."/>
            <person name="Douglass A.P."/>
            <person name="Hanson S.J."/>
            <person name="Klenk H.-P."/>
            <person name="Labutti K."/>
            <person name="Lapidus A."/>
            <person name="Lindquist E."/>
            <person name="Lipzen A."/>
            <person name="Meier-Kolthoff J.P."/>
            <person name="Ohm R.A."/>
            <person name="Otillar R.P."/>
            <person name="Pangilinan J."/>
            <person name="Peng Y."/>
            <person name="Rokas A."/>
            <person name="Rosa C.A."/>
            <person name="Scheuner C."/>
            <person name="Sibirny A.A."/>
            <person name="Slot J.C."/>
            <person name="Stielow J.B."/>
            <person name="Sun H."/>
            <person name="Kurtzman C.P."/>
            <person name="Blackwell M."/>
            <person name="Grigoriev I.V."/>
            <person name="Jeffries T.W."/>
        </authorList>
    </citation>
    <scope>NUCLEOTIDE SEQUENCE [LARGE SCALE GENOMIC DNA]</scope>
    <source>
        <strain evidence="11">NRRL YB-2248</strain>
    </source>
</reference>
<feature type="transmembrane region" description="Helical" evidence="8">
    <location>
        <begin position="389"/>
        <end position="412"/>
    </location>
</feature>
<dbReference type="PROSITE" id="PS00216">
    <property type="entry name" value="SUGAR_TRANSPORT_1"/>
    <property type="match status" value="2"/>
</dbReference>
<keyword evidence="11" id="KW-1185">Reference proteome</keyword>
<dbReference type="InterPro" id="IPR005828">
    <property type="entry name" value="MFS_sugar_transport-like"/>
</dbReference>
<comment type="similarity">
    <text evidence="2 7">Belongs to the major facilitator superfamily. Sugar transporter (TC 2.A.1.1) family.</text>
</comment>
<feature type="transmembrane region" description="Helical" evidence="8">
    <location>
        <begin position="169"/>
        <end position="190"/>
    </location>
</feature>
<dbReference type="GO" id="GO:0016020">
    <property type="term" value="C:membrane"/>
    <property type="evidence" value="ECO:0007669"/>
    <property type="project" value="UniProtKB-SubCell"/>
</dbReference>
<feature type="transmembrane region" description="Helical" evidence="8">
    <location>
        <begin position="355"/>
        <end position="377"/>
    </location>
</feature>
<dbReference type="Gene3D" id="1.20.1250.20">
    <property type="entry name" value="MFS general substrate transporter like domains"/>
    <property type="match status" value="1"/>
</dbReference>
<dbReference type="Proteomes" id="UP000094801">
    <property type="component" value="Unassembled WGS sequence"/>
</dbReference>
<feature type="domain" description="Major facilitator superfamily (MFS) profile" evidence="9">
    <location>
        <begin position="40"/>
        <end position="477"/>
    </location>
</feature>
<evidence type="ECO:0000313" key="10">
    <source>
        <dbReference type="EMBL" id="ODV82968.1"/>
    </source>
</evidence>
<keyword evidence="3 7" id="KW-0813">Transport</keyword>
<feature type="transmembrane region" description="Helical" evidence="8">
    <location>
        <begin position="452"/>
        <end position="473"/>
    </location>
</feature>
<evidence type="ECO:0000313" key="11">
    <source>
        <dbReference type="Proteomes" id="UP000094801"/>
    </source>
</evidence>
<gene>
    <name evidence="10" type="ORF">CANARDRAFT_30434</name>
</gene>
<feature type="transmembrane region" description="Helical" evidence="8">
    <location>
        <begin position="202"/>
        <end position="219"/>
    </location>
</feature>
<evidence type="ECO:0000259" key="9">
    <source>
        <dbReference type="PROSITE" id="PS50850"/>
    </source>
</evidence>
<evidence type="ECO:0000256" key="3">
    <source>
        <dbReference type="ARBA" id="ARBA00022448"/>
    </source>
</evidence>
<comment type="subcellular location">
    <subcellularLocation>
        <location evidence="1">Membrane</location>
        <topology evidence="1">Multi-pass membrane protein</topology>
    </subcellularLocation>
</comment>
<dbReference type="GO" id="GO:0005351">
    <property type="term" value="F:carbohydrate:proton symporter activity"/>
    <property type="evidence" value="ECO:0007669"/>
    <property type="project" value="TreeGrafter"/>
</dbReference>
<dbReference type="InterPro" id="IPR050360">
    <property type="entry name" value="MFS_Sugar_Transporters"/>
</dbReference>
<evidence type="ECO:0000256" key="8">
    <source>
        <dbReference type="SAM" id="Phobius"/>
    </source>
</evidence>
<dbReference type="STRING" id="983967.A0A1E4STZ7"/>
<feature type="transmembrane region" description="Helical" evidence="8">
    <location>
        <begin position="424"/>
        <end position="446"/>
    </location>
</feature>
<dbReference type="Pfam" id="PF00083">
    <property type="entry name" value="Sugar_tr"/>
    <property type="match status" value="1"/>
</dbReference>
<dbReference type="PROSITE" id="PS50850">
    <property type="entry name" value="MFS"/>
    <property type="match status" value="1"/>
</dbReference>
<keyword evidence="4 8" id="KW-0812">Transmembrane</keyword>
<dbReference type="EMBL" id="KV453870">
    <property type="protein sequence ID" value="ODV82968.1"/>
    <property type="molecule type" value="Genomic_DNA"/>
</dbReference>
<protein>
    <recommendedName>
        <fullName evidence="9">Major facilitator superfamily (MFS) profile domain-containing protein</fullName>
    </recommendedName>
</protein>
<evidence type="ECO:0000256" key="4">
    <source>
        <dbReference type="ARBA" id="ARBA00022692"/>
    </source>
</evidence>
<proteinExistence type="inferred from homology"/>
<dbReference type="PANTHER" id="PTHR48022">
    <property type="entry name" value="PLASTIDIC GLUCOSE TRANSPORTER 4"/>
    <property type="match status" value="1"/>
</dbReference>
<feature type="transmembrane region" description="Helical" evidence="8">
    <location>
        <begin position="78"/>
        <end position="101"/>
    </location>
</feature>
<evidence type="ECO:0000256" key="6">
    <source>
        <dbReference type="ARBA" id="ARBA00023136"/>
    </source>
</evidence>
<feature type="transmembrane region" description="Helical" evidence="8">
    <location>
        <begin position="39"/>
        <end position="58"/>
    </location>
</feature>
<evidence type="ECO:0000256" key="5">
    <source>
        <dbReference type="ARBA" id="ARBA00022989"/>
    </source>
</evidence>
<sequence>MKKFQFTPVEKIVGPAIAEVLPKDGKPWYKTRHLIQLNLLLLIPLISSATGGYDGSLMNGLQSLDEWKNKYGDPTGTWLGFINAAQNIGAAAVAFFSGWLVDRFGRKISLGIGLVLILIATAIQSCAIDIGQLIAARFILGIGGLIAAQPSPMLIAELAYPAHRGKVTALYNTFYYLGAILASWACYGTNGRGDDWGWRVPTLLQAGYPLIQIIFLYWVPESPRWLVSKNRISEARDILVKYHAGGDENSALVDVEMSEIVEALDVENESKAVQWRDLFSTPGNRKRTYISVTLAVSAQWCGNAIISYYFTLVLNTIGITSSSEQTLINGLLQIFNFIAAVFAALVVDLFGRRPLFLWSTSGMLVSYVIWTALSAIFNERGGKSYGRGVLAFIFIFFFHYDVAFTPLVVSYPTEIYPYHLRAKGLSLSFFVTYGALIIGSFCNSIAMTAIGWKYYILFCCLLVVIVINVYFCYPETKGHSLEEIAEIFDGPSRAIDIERNDEKQSIEHVEFNETAST</sequence>
<dbReference type="FunFam" id="1.20.1250.20:FF:000117">
    <property type="entry name" value="MFS hexose transporter"/>
    <property type="match status" value="1"/>
</dbReference>
<dbReference type="InterPro" id="IPR003663">
    <property type="entry name" value="Sugar/inositol_transpt"/>
</dbReference>
<evidence type="ECO:0000256" key="7">
    <source>
        <dbReference type="RuleBase" id="RU003346"/>
    </source>
</evidence>
<feature type="transmembrane region" description="Helical" evidence="8">
    <location>
        <begin position="130"/>
        <end position="148"/>
    </location>
</feature>
<dbReference type="InterPro" id="IPR020846">
    <property type="entry name" value="MFS_dom"/>
</dbReference>
<dbReference type="InterPro" id="IPR005829">
    <property type="entry name" value="Sugar_transporter_CS"/>
</dbReference>
<dbReference type="NCBIfam" id="TIGR00879">
    <property type="entry name" value="SP"/>
    <property type="match status" value="1"/>
</dbReference>
<organism evidence="10 11">
    <name type="scientific">[Candida] arabinofermentans NRRL YB-2248</name>
    <dbReference type="NCBI Taxonomy" id="983967"/>
    <lineage>
        <taxon>Eukaryota</taxon>
        <taxon>Fungi</taxon>
        <taxon>Dikarya</taxon>
        <taxon>Ascomycota</taxon>
        <taxon>Saccharomycotina</taxon>
        <taxon>Pichiomycetes</taxon>
        <taxon>Pichiales</taxon>
        <taxon>Pichiaceae</taxon>
        <taxon>Ogataea</taxon>
        <taxon>Ogataea/Candida clade</taxon>
    </lineage>
</organism>
<keyword evidence="5 8" id="KW-1133">Transmembrane helix</keyword>
<keyword evidence="6 8" id="KW-0472">Membrane</keyword>
<evidence type="ECO:0000256" key="2">
    <source>
        <dbReference type="ARBA" id="ARBA00010992"/>
    </source>
</evidence>